<evidence type="ECO:0000256" key="1">
    <source>
        <dbReference type="ARBA" id="ARBA00022741"/>
    </source>
</evidence>
<dbReference type="Gene3D" id="3.30.1360.40">
    <property type="match status" value="1"/>
</dbReference>
<dbReference type="eggNOG" id="COG2049">
    <property type="taxonomic scope" value="Bacteria"/>
</dbReference>
<reference evidence="6" key="1">
    <citation type="submission" date="2008-01" db="EMBL/GenBank/DDBJ databases">
        <title>Complete sequence of Thermoanaerobacter pseudethanolicus 39E.</title>
        <authorList>
            <person name="Copeland A."/>
            <person name="Lucas S."/>
            <person name="Lapidus A."/>
            <person name="Barry K."/>
            <person name="Glavina del Rio T."/>
            <person name="Dalin E."/>
            <person name="Tice H."/>
            <person name="Pitluck S."/>
            <person name="Bruce D."/>
            <person name="Goodwin L."/>
            <person name="Saunders E."/>
            <person name="Brettin T."/>
            <person name="Detter J.C."/>
            <person name="Han C."/>
            <person name="Schmutz J."/>
            <person name="Larimer F."/>
            <person name="Land M."/>
            <person name="Hauser L."/>
            <person name="Kyrpides N."/>
            <person name="Lykidis A."/>
            <person name="Hemme C."/>
            <person name="Fields M.W."/>
            <person name="He Z."/>
            <person name="Zhou J."/>
            <person name="Richardson P."/>
        </authorList>
    </citation>
    <scope>NUCLEOTIDE SEQUENCE [LARGE SCALE GENOMIC DNA]</scope>
    <source>
        <strain evidence="6">ATCC 33223 / DSM 2355 / 39E</strain>
    </source>
</reference>
<dbReference type="Proteomes" id="UP000002156">
    <property type="component" value="Chromosome"/>
</dbReference>
<dbReference type="KEGG" id="tpd:Teth39_1158"/>
<dbReference type="InterPro" id="IPR010016">
    <property type="entry name" value="PxpB"/>
</dbReference>
<dbReference type="GO" id="GO:0016787">
    <property type="term" value="F:hydrolase activity"/>
    <property type="evidence" value="ECO:0007669"/>
    <property type="project" value="UniProtKB-KW"/>
</dbReference>
<keyword evidence="2 5" id="KW-0378">Hydrolase</keyword>
<dbReference type="AlphaFoldDB" id="B0K9K0"/>
<dbReference type="SUPFAM" id="SSF160467">
    <property type="entry name" value="PH0987 N-terminal domain-like"/>
    <property type="match status" value="1"/>
</dbReference>
<keyword evidence="6" id="KW-1185">Reference proteome</keyword>
<dbReference type="Pfam" id="PF02682">
    <property type="entry name" value="CT_C_D"/>
    <property type="match status" value="1"/>
</dbReference>
<evidence type="ECO:0000256" key="2">
    <source>
        <dbReference type="ARBA" id="ARBA00022801"/>
    </source>
</evidence>
<dbReference type="GO" id="GO:0005524">
    <property type="term" value="F:ATP binding"/>
    <property type="evidence" value="ECO:0007669"/>
    <property type="project" value="UniProtKB-KW"/>
</dbReference>
<accession>B0K9K0</accession>
<dbReference type="Gene3D" id="2.40.100.10">
    <property type="entry name" value="Cyclophilin-like"/>
    <property type="match status" value="1"/>
</dbReference>
<dbReference type="EMBL" id="CP000924">
    <property type="protein sequence ID" value="ABY94813.1"/>
    <property type="molecule type" value="Genomic_DNA"/>
</dbReference>
<sequence length="243" mass="27965">MYEKPKILLCGDKAVIVEFGNEISEECNKKVVNLYRTLEKEKSAGIISMIPTYRSLLIKYDPLKIAYDELLKLIESSNKDKNESTEEFRSKIYEIPVAYGGEFGPDLDFVAKYHNMTAEEIISIHTQPFYRIYMVGFTMGFAYLGGMSEKIATPRLENPRTEIKAGSVGIAGNQTGIYPLSSPGGWRIIGRTPVRLYDPERERPILFEAGNYIKFVPITGEEFYKIEKEIEMKRYQIKIYDYE</sequence>
<dbReference type="PANTHER" id="PTHR34698:SF2">
    <property type="entry name" value="5-OXOPROLINASE SUBUNIT B"/>
    <property type="match status" value="1"/>
</dbReference>
<evidence type="ECO:0000259" key="4">
    <source>
        <dbReference type="SMART" id="SM00796"/>
    </source>
</evidence>
<dbReference type="HOGENOM" id="CLU_020207_1_0_9"/>
<organism evidence="5 6">
    <name type="scientific">Thermoanaerobacter pseudethanolicus (strain ATCC 33223 / 39E)</name>
    <name type="common">Clostridium thermohydrosulfuricum</name>
    <dbReference type="NCBI Taxonomy" id="340099"/>
    <lineage>
        <taxon>Bacteria</taxon>
        <taxon>Bacillati</taxon>
        <taxon>Bacillota</taxon>
        <taxon>Clostridia</taxon>
        <taxon>Thermoanaerobacterales</taxon>
        <taxon>Thermoanaerobacteraceae</taxon>
        <taxon>Thermoanaerobacter</taxon>
    </lineage>
</organism>
<dbReference type="RefSeq" id="WP_003868763.1">
    <property type="nucleotide sequence ID" value="NC_010321.1"/>
</dbReference>
<keyword evidence="3" id="KW-0067">ATP-binding</keyword>
<protein>
    <submittedName>
        <fullName evidence="5">Allophanate hydrolase subunit 1</fullName>
    </submittedName>
</protein>
<evidence type="ECO:0000256" key="3">
    <source>
        <dbReference type="ARBA" id="ARBA00022840"/>
    </source>
</evidence>
<dbReference type="SMART" id="SM00796">
    <property type="entry name" value="AHS1"/>
    <property type="match status" value="1"/>
</dbReference>
<name>B0K9K0_THEP3</name>
<dbReference type="NCBIfam" id="TIGR00370">
    <property type="entry name" value="5-oxoprolinase subunit PxpB"/>
    <property type="match status" value="1"/>
</dbReference>
<feature type="domain" description="Carboxyltransferase" evidence="4">
    <location>
        <begin position="5"/>
        <end position="207"/>
    </location>
</feature>
<dbReference type="InterPro" id="IPR029000">
    <property type="entry name" value="Cyclophilin-like_dom_sf"/>
</dbReference>
<dbReference type="PANTHER" id="PTHR34698">
    <property type="entry name" value="5-OXOPROLINASE SUBUNIT B"/>
    <property type="match status" value="1"/>
</dbReference>
<proteinExistence type="predicted"/>
<dbReference type="SUPFAM" id="SSF50891">
    <property type="entry name" value="Cyclophilin-like"/>
    <property type="match status" value="1"/>
</dbReference>
<evidence type="ECO:0000313" key="6">
    <source>
        <dbReference type="Proteomes" id="UP000002156"/>
    </source>
</evidence>
<dbReference type="STRING" id="340099.Teth39_1158"/>
<dbReference type="InterPro" id="IPR003833">
    <property type="entry name" value="CT_C_D"/>
</dbReference>
<gene>
    <name evidence="5" type="ordered locus">Teth39_1158</name>
</gene>
<evidence type="ECO:0000313" key="5">
    <source>
        <dbReference type="EMBL" id="ABY94813.1"/>
    </source>
</evidence>
<keyword evidence="1" id="KW-0547">Nucleotide-binding</keyword>